<name>A0A1R3J5I9_9ROSI</name>
<keyword evidence="2" id="KW-1185">Reference proteome</keyword>
<evidence type="ECO:0000313" key="2">
    <source>
        <dbReference type="Proteomes" id="UP000187203"/>
    </source>
</evidence>
<accession>A0A1R3J5I9</accession>
<proteinExistence type="predicted"/>
<sequence length="35" mass="4009">MATARGWGADNHIIDEWYCDLRGGRGKPSNRDSRF</sequence>
<gene>
    <name evidence="1" type="ORF">COLO4_19388</name>
</gene>
<dbReference type="Proteomes" id="UP000187203">
    <property type="component" value="Unassembled WGS sequence"/>
</dbReference>
<dbReference type="EMBL" id="AWUE01016600">
    <property type="protein sequence ID" value="OMO90098.1"/>
    <property type="molecule type" value="Genomic_DNA"/>
</dbReference>
<evidence type="ECO:0000313" key="1">
    <source>
        <dbReference type="EMBL" id="OMO90098.1"/>
    </source>
</evidence>
<comment type="caution">
    <text evidence="1">The sequence shown here is derived from an EMBL/GenBank/DDBJ whole genome shotgun (WGS) entry which is preliminary data.</text>
</comment>
<dbReference type="AlphaFoldDB" id="A0A1R3J5I9"/>
<protein>
    <submittedName>
        <fullName evidence="1">Scarecrow-like protein 13-like protein</fullName>
    </submittedName>
</protein>
<organism evidence="1 2">
    <name type="scientific">Corchorus olitorius</name>
    <dbReference type="NCBI Taxonomy" id="93759"/>
    <lineage>
        <taxon>Eukaryota</taxon>
        <taxon>Viridiplantae</taxon>
        <taxon>Streptophyta</taxon>
        <taxon>Embryophyta</taxon>
        <taxon>Tracheophyta</taxon>
        <taxon>Spermatophyta</taxon>
        <taxon>Magnoliopsida</taxon>
        <taxon>eudicotyledons</taxon>
        <taxon>Gunneridae</taxon>
        <taxon>Pentapetalae</taxon>
        <taxon>rosids</taxon>
        <taxon>malvids</taxon>
        <taxon>Malvales</taxon>
        <taxon>Malvaceae</taxon>
        <taxon>Grewioideae</taxon>
        <taxon>Apeibeae</taxon>
        <taxon>Corchorus</taxon>
    </lineage>
</organism>
<reference evidence="2" key="1">
    <citation type="submission" date="2013-09" db="EMBL/GenBank/DDBJ databases">
        <title>Corchorus olitorius genome sequencing.</title>
        <authorList>
            <person name="Alam M."/>
            <person name="Haque M.S."/>
            <person name="Islam M.S."/>
            <person name="Emdad E.M."/>
            <person name="Islam M.M."/>
            <person name="Ahmed B."/>
            <person name="Halim A."/>
            <person name="Hossen Q.M.M."/>
            <person name="Hossain M.Z."/>
            <person name="Ahmed R."/>
            <person name="Khan M.M."/>
            <person name="Islam R."/>
            <person name="Rashid M.M."/>
            <person name="Khan S.A."/>
            <person name="Rahman M.S."/>
            <person name="Alam M."/>
            <person name="Yahiya A.S."/>
            <person name="Khan M.S."/>
            <person name="Azam M.S."/>
            <person name="Haque T."/>
            <person name="Lashkar M.Z.H."/>
            <person name="Akhand A.I."/>
            <person name="Morshed G."/>
            <person name="Roy S."/>
            <person name="Uddin K.S."/>
            <person name="Rabeya T."/>
            <person name="Hossain A.S."/>
            <person name="Chowdhury A."/>
            <person name="Snigdha A.R."/>
            <person name="Mortoza M.S."/>
            <person name="Matin S.A."/>
            <person name="Hoque S.M.E."/>
            <person name="Islam M.K."/>
            <person name="Roy D.K."/>
            <person name="Haider R."/>
            <person name="Moosa M.M."/>
            <person name="Elias S.M."/>
            <person name="Hasan A.M."/>
            <person name="Jahan S."/>
            <person name="Shafiuddin M."/>
            <person name="Mahmood N."/>
            <person name="Shommy N.S."/>
        </authorList>
    </citation>
    <scope>NUCLEOTIDE SEQUENCE [LARGE SCALE GENOMIC DNA]</scope>
    <source>
        <strain evidence="2">cv. O-4</strain>
    </source>
</reference>